<dbReference type="Pfam" id="PF00924">
    <property type="entry name" value="MS_channel_2nd"/>
    <property type="match status" value="1"/>
</dbReference>
<keyword evidence="14" id="KW-0614">Plasmid</keyword>
<feature type="transmembrane region" description="Helical" evidence="11">
    <location>
        <begin position="21"/>
        <end position="41"/>
    </location>
</feature>
<feature type="transmembrane region" description="Helical" evidence="11">
    <location>
        <begin position="100"/>
        <end position="117"/>
    </location>
</feature>
<keyword evidence="5 11" id="KW-0812">Transmembrane</keyword>
<comment type="subcellular location">
    <subcellularLocation>
        <location evidence="1">Cell inner membrane</location>
        <topology evidence="1">Multi-pass membrane protein</topology>
    </subcellularLocation>
</comment>
<dbReference type="InterPro" id="IPR030192">
    <property type="entry name" value="YbdG"/>
</dbReference>
<evidence type="ECO:0000313" key="14">
    <source>
        <dbReference type="EMBL" id="ADO84011.1"/>
    </source>
</evidence>
<dbReference type="Proteomes" id="UP000006875">
    <property type="component" value="Plasmid pILYOP01"/>
</dbReference>
<dbReference type="InterPro" id="IPR023408">
    <property type="entry name" value="MscS_beta-dom_sf"/>
</dbReference>
<evidence type="ECO:0000313" key="15">
    <source>
        <dbReference type="Proteomes" id="UP000006875"/>
    </source>
</evidence>
<dbReference type="KEGG" id="ipo:Ilyop_2249"/>
<dbReference type="PANTHER" id="PTHR30414:SF0">
    <property type="entry name" value="MINICONDUCTANCE MECHANOSENSITIVE CHANNEL YBDG"/>
    <property type="match status" value="1"/>
</dbReference>
<evidence type="ECO:0000256" key="3">
    <source>
        <dbReference type="ARBA" id="ARBA00022475"/>
    </source>
</evidence>
<dbReference type="AlphaFoldDB" id="E3HCV5"/>
<keyword evidence="6 11" id="KW-1133">Transmembrane helix</keyword>
<keyword evidence="3" id="KW-1003">Cell membrane</keyword>
<keyword evidence="4" id="KW-0997">Cell inner membrane</keyword>
<evidence type="ECO:0000256" key="7">
    <source>
        <dbReference type="ARBA" id="ARBA00023016"/>
    </source>
</evidence>
<evidence type="ECO:0000256" key="1">
    <source>
        <dbReference type="ARBA" id="ARBA00004429"/>
    </source>
</evidence>
<feature type="transmembrane region" description="Helical" evidence="11">
    <location>
        <begin position="166"/>
        <end position="192"/>
    </location>
</feature>
<comment type="similarity">
    <text evidence="2">Belongs to the MscS (TC 1.A.23) family.</text>
</comment>
<proteinExistence type="inferred from homology"/>
<accession>E3HCV5</accession>
<feature type="domain" description="Mechanosensitive ion channel MscS C-terminal" evidence="13">
    <location>
        <begin position="325"/>
        <end position="390"/>
    </location>
</feature>
<dbReference type="Pfam" id="PF21082">
    <property type="entry name" value="MS_channel_3rd"/>
    <property type="match status" value="1"/>
</dbReference>
<dbReference type="RefSeq" id="WP_013388672.1">
    <property type="nucleotide sequence ID" value="NC_014633.1"/>
</dbReference>
<evidence type="ECO:0000256" key="9">
    <source>
        <dbReference type="ARBA" id="ARBA00093630"/>
    </source>
</evidence>
<dbReference type="InterPro" id="IPR010920">
    <property type="entry name" value="LSM_dom_sf"/>
</dbReference>
<dbReference type="SUPFAM" id="SSF50182">
    <property type="entry name" value="Sm-like ribonucleoproteins"/>
    <property type="match status" value="1"/>
</dbReference>
<evidence type="ECO:0000259" key="13">
    <source>
        <dbReference type="Pfam" id="PF21082"/>
    </source>
</evidence>
<gene>
    <name evidence="14" type="ordered locus">Ilyop_2249</name>
</gene>
<feature type="transmembrane region" description="Helical" evidence="11">
    <location>
        <begin position="137"/>
        <end position="159"/>
    </location>
</feature>
<dbReference type="OrthoDB" id="9775207at2"/>
<protein>
    <recommendedName>
        <fullName evidence="9">Mechanosensing system component YbdG</fullName>
    </recommendedName>
    <alternativeName>
        <fullName evidence="10">Mechanosensitive channel homolog YbdG</fullName>
    </alternativeName>
</protein>
<evidence type="ECO:0000259" key="12">
    <source>
        <dbReference type="Pfam" id="PF00924"/>
    </source>
</evidence>
<dbReference type="EMBL" id="CP002282">
    <property type="protein sequence ID" value="ADO84011.1"/>
    <property type="molecule type" value="Genomic_DNA"/>
</dbReference>
<dbReference type="GO" id="GO:0008381">
    <property type="term" value="F:mechanosensitive monoatomic ion channel activity"/>
    <property type="evidence" value="ECO:0007669"/>
    <property type="project" value="InterPro"/>
</dbReference>
<dbReference type="HOGENOM" id="CLU_045354_1_0_0"/>
<name>E3HCV5_ILYPC</name>
<evidence type="ECO:0000256" key="4">
    <source>
        <dbReference type="ARBA" id="ARBA00022519"/>
    </source>
</evidence>
<dbReference type="GO" id="GO:0005886">
    <property type="term" value="C:plasma membrane"/>
    <property type="evidence" value="ECO:0007669"/>
    <property type="project" value="UniProtKB-SubCell"/>
</dbReference>
<dbReference type="GO" id="GO:0071470">
    <property type="term" value="P:cellular response to osmotic stress"/>
    <property type="evidence" value="ECO:0007669"/>
    <property type="project" value="InterPro"/>
</dbReference>
<keyword evidence="15" id="KW-1185">Reference proteome</keyword>
<dbReference type="PANTHER" id="PTHR30414">
    <property type="entry name" value="MINICONDUCTANCE MECHANOSENSITIVE CHANNEL YBDG"/>
    <property type="match status" value="1"/>
</dbReference>
<dbReference type="Gene3D" id="2.30.30.60">
    <property type="match status" value="1"/>
</dbReference>
<geneLocation type="plasmid" evidence="14 15">
    <name>pILYOP01</name>
</geneLocation>
<keyword evidence="7" id="KW-0346">Stress response</keyword>
<feature type="transmembrane region" description="Helical" evidence="11">
    <location>
        <begin position="73"/>
        <end position="93"/>
    </location>
</feature>
<dbReference type="InterPro" id="IPR006685">
    <property type="entry name" value="MscS_channel_2nd"/>
</dbReference>
<evidence type="ECO:0000256" key="2">
    <source>
        <dbReference type="ARBA" id="ARBA00008017"/>
    </source>
</evidence>
<dbReference type="InterPro" id="IPR049278">
    <property type="entry name" value="MS_channel_C"/>
</dbReference>
<dbReference type="FunFam" id="2.30.30.60:FF:000002">
    <property type="entry name" value="Mechanosensitive ion channel family protein"/>
    <property type="match status" value="1"/>
</dbReference>
<evidence type="ECO:0000256" key="11">
    <source>
        <dbReference type="SAM" id="Phobius"/>
    </source>
</evidence>
<evidence type="ECO:0000256" key="8">
    <source>
        <dbReference type="ARBA" id="ARBA00023136"/>
    </source>
</evidence>
<keyword evidence="8 11" id="KW-0472">Membrane</keyword>
<organism evidence="14 15">
    <name type="scientific">Ilyobacter polytropus (strain ATCC 51220 / DSM 2926 / LMG 16218 / CuHBu1)</name>
    <dbReference type="NCBI Taxonomy" id="572544"/>
    <lineage>
        <taxon>Bacteria</taxon>
        <taxon>Fusobacteriati</taxon>
        <taxon>Fusobacteriota</taxon>
        <taxon>Fusobacteriia</taxon>
        <taxon>Fusobacteriales</taxon>
        <taxon>Fusobacteriaceae</taxon>
        <taxon>Ilyobacter</taxon>
    </lineage>
</organism>
<evidence type="ECO:0000256" key="10">
    <source>
        <dbReference type="ARBA" id="ARBA00093659"/>
    </source>
</evidence>
<reference evidence="14 15" key="1">
    <citation type="journal article" date="2010" name="Stand. Genomic Sci.">
        <title>Complete genome sequence of Ilyobacter polytropus type strain (CuHbu1).</title>
        <authorList>
            <person name="Sikorski J."/>
            <person name="Chertkov O."/>
            <person name="Lapidus A."/>
            <person name="Nolan M."/>
            <person name="Lucas S."/>
            <person name="Del Rio T.G."/>
            <person name="Tice H."/>
            <person name="Cheng J.F."/>
            <person name="Tapia R."/>
            <person name="Han C."/>
            <person name="Goodwin L."/>
            <person name="Pitluck S."/>
            <person name="Liolios K."/>
            <person name="Ivanova N."/>
            <person name="Mavromatis K."/>
            <person name="Mikhailova N."/>
            <person name="Pati A."/>
            <person name="Chen A."/>
            <person name="Palaniappan K."/>
            <person name="Land M."/>
            <person name="Hauser L."/>
            <person name="Chang Y.J."/>
            <person name="Jeffries C.D."/>
            <person name="Brambilla E."/>
            <person name="Yasawong M."/>
            <person name="Rohde M."/>
            <person name="Pukall R."/>
            <person name="Spring S."/>
            <person name="Goker M."/>
            <person name="Woyke T."/>
            <person name="Bristow J."/>
            <person name="Eisen J.A."/>
            <person name="Markowitz V."/>
            <person name="Hugenholtz P."/>
            <person name="Kyrpides N.C."/>
            <person name="Klenk H.P."/>
        </authorList>
    </citation>
    <scope>NUCLEOTIDE SEQUENCE [LARGE SCALE GENOMIC DNA]</scope>
    <source>
        <strain evidence="15">ATCC 51220 / DSM 2926 / LMG 16218 / CuHBu1</strain>
        <plasmid evidence="15">pILYOP01</plasmid>
    </source>
</reference>
<evidence type="ECO:0000256" key="5">
    <source>
        <dbReference type="ARBA" id="ARBA00022692"/>
    </source>
</evidence>
<sequence>MKKLIIELLQKNGVGSQLSQYISYIVLICIVFIAALLADLISKKVILIAVEKLVKKTKNRFDDIFMDKKGFHYLSQIAPAIVIYLSAGMFPLIKTGLHKLSLIYLIIITIIVLFKLMESIEEVYSGLNISKERPIKGYIQVFQMIATIIGGIMIISNLMNKSPWKLLSGIGAVTAIVLLIFKDSILGFVAGIQLAANNMIRIGDWIEMPKYNADGDVIEINLTTVKVRNFDKTITTIPVYAFISDSFKNWRGMSESGGRRIKRPIYIDATTIKICTDEMLEKYKKISYISEYIGEKSLEVNEYNKNIDISQTANGRRLTNIGTFRHYVLSYLKNNPEINQNMTLLVRQLEITPQGLPIEIYAFSKDVVWQNYEKVQSDIFDHLLAVLPEFDLKVFQNPSGNDFKNSLLGIDNSYFQQTR</sequence>
<evidence type="ECO:0000256" key="6">
    <source>
        <dbReference type="ARBA" id="ARBA00022989"/>
    </source>
</evidence>
<feature type="domain" description="Mechanosensitive ion channel MscS" evidence="12">
    <location>
        <begin position="183"/>
        <end position="251"/>
    </location>
</feature>